<evidence type="ECO:0000259" key="4">
    <source>
        <dbReference type="SMART" id="SM00043"/>
    </source>
</evidence>
<keyword evidence="2" id="KW-1015">Disulfide bond</keyword>
<dbReference type="PANTHER" id="PTHR47010">
    <property type="entry name" value="CYSTATIN-8-RELATED"/>
    <property type="match status" value="1"/>
</dbReference>
<dbReference type="InterPro" id="IPR046350">
    <property type="entry name" value="Cystatin_sf"/>
</dbReference>
<gene>
    <name evidence="5" type="ORF">E5288_WYG001754</name>
</gene>
<feature type="signal peptide" evidence="3">
    <location>
        <begin position="1"/>
        <end position="22"/>
    </location>
</feature>
<evidence type="ECO:0000313" key="5">
    <source>
        <dbReference type="EMBL" id="MXQ91582.1"/>
    </source>
</evidence>
<dbReference type="AlphaFoldDB" id="A0A6B0RPW1"/>
<comment type="similarity">
    <text evidence="1">Belongs to the cystatin family.</text>
</comment>
<dbReference type="Pfam" id="PF00031">
    <property type="entry name" value="Cystatin"/>
    <property type="match status" value="1"/>
</dbReference>
<dbReference type="GO" id="GO:0005576">
    <property type="term" value="C:extracellular region"/>
    <property type="evidence" value="ECO:0007669"/>
    <property type="project" value="TreeGrafter"/>
</dbReference>
<feature type="domain" description="Cystatin" evidence="4">
    <location>
        <begin position="33"/>
        <end position="143"/>
    </location>
</feature>
<accession>A0A6B0RPW1</accession>
<organism evidence="5 6">
    <name type="scientific">Bos mutus</name>
    <name type="common">wild yak</name>
    <dbReference type="NCBI Taxonomy" id="72004"/>
    <lineage>
        <taxon>Eukaryota</taxon>
        <taxon>Metazoa</taxon>
        <taxon>Chordata</taxon>
        <taxon>Craniata</taxon>
        <taxon>Vertebrata</taxon>
        <taxon>Euteleostomi</taxon>
        <taxon>Mammalia</taxon>
        <taxon>Eutheria</taxon>
        <taxon>Laurasiatheria</taxon>
        <taxon>Artiodactyla</taxon>
        <taxon>Ruminantia</taxon>
        <taxon>Pecora</taxon>
        <taxon>Bovidae</taxon>
        <taxon>Bovinae</taxon>
        <taxon>Bos</taxon>
    </lineage>
</organism>
<reference evidence="5" key="1">
    <citation type="submission" date="2019-10" db="EMBL/GenBank/DDBJ databases">
        <title>The sequence and de novo assembly of the wild yak genome.</title>
        <authorList>
            <person name="Liu Y."/>
        </authorList>
    </citation>
    <scope>NUCLEOTIDE SEQUENCE [LARGE SCALE GENOMIC DNA]</scope>
    <source>
        <strain evidence="5">WY2019</strain>
    </source>
</reference>
<feature type="chain" id="PRO_5025341065" description="Cystatin domain-containing protein" evidence="3">
    <location>
        <begin position="23"/>
        <end position="175"/>
    </location>
</feature>
<name>A0A6B0RPW1_9CETA</name>
<evidence type="ECO:0000313" key="6">
    <source>
        <dbReference type="Proteomes" id="UP000322234"/>
    </source>
</evidence>
<keyword evidence="3" id="KW-0732">Signal</keyword>
<dbReference type="SUPFAM" id="SSF54403">
    <property type="entry name" value="Cystatin/monellin"/>
    <property type="match status" value="1"/>
</dbReference>
<dbReference type="Proteomes" id="UP000322234">
    <property type="component" value="Unassembled WGS sequence"/>
</dbReference>
<comment type="caution">
    <text evidence="5">The sequence shown here is derived from an EMBL/GenBank/DDBJ whole genome shotgun (WGS) entry which is preliminary data.</text>
</comment>
<dbReference type="GO" id="GO:0004869">
    <property type="term" value="F:cysteine-type endopeptidase inhibitor activity"/>
    <property type="evidence" value="ECO:0007669"/>
    <property type="project" value="InterPro"/>
</dbReference>
<dbReference type="PANTHER" id="PTHR47010:SF1">
    <property type="entry name" value="CYSTATIN-8"/>
    <property type="match status" value="1"/>
</dbReference>
<dbReference type="CDD" id="cd00042">
    <property type="entry name" value="CY"/>
    <property type="match status" value="1"/>
</dbReference>
<keyword evidence="6" id="KW-1185">Reference proteome</keyword>
<dbReference type="FunFam" id="3.10.450.10:FF:000004">
    <property type="entry name" value="Cystatin C"/>
    <property type="match status" value="1"/>
</dbReference>
<dbReference type="Gene3D" id="3.10.450.10">
    <property type="match status" value="1"/>
</dbReference>
<sequence>MTRLWGTYQLLLALLVALVALGGNTLVYKDTDKVLWELKNVSSSSGNVKQCLWFAMQEYNKDSEDKFFFQVVKVLRVQMQVTDRLEYFIDAEISRTNCRKLPNSNENCVVKNTSKLEKRQMCTFCVGALPWHGYFTVMKKQFLLDMWGQVNAAIDVTQGQPEALQFLPEELSSVD</sequence>
<dbReference type="InterPro" id="IPR052691">
    <property type="entry name" value="Sperm_Mat_Cystatin"/>
</dbReference>
<dbReference type="GO" id="GO:0009986">
    <property type="term" value="C:cell surface"/>
    <property type="evidence" value="ECO:0007669"/>
    <property type="project" value="TreeGrafter"/>
</dbReference>
<dbReference type="InterPro" id="IPR000010">
    <property type="entry name" value="Cystatin_dom"/>
</dbReference>
<evidence type="ECO:0000256" key="2">
    <source>
        <dbReference type="ARBA" id="ARBA00023157"/>
    </source>
</evidence>
<dbReference type="GO" id="GO:0005737">
    <property type="term" value="C:cytoplasm"/>
    <property type="evidence" value="ECO:0007669"/>
    <property type="project" value="TreeGrafter"/>
</dbReference>
<proteinExistence type="inferred from homology"/>
<dbReference type="SMART" id="SM00043">
    <property type="entry name" value="CY"/>
    <property type="match status" value="1"/>
</dbReference>
<protein>
    <recommendedName>
        <fullName evidence="4">Cystatin domain-containing protein</fullName>
    </recommendedName>
</protein>
<evidence type="ECO:0000256" key="1">
    <source>
        <dbReference type="ARBA" id="ARBA00009403"/>
    </source>
</evidence>
<evidence type="ECO:0000256" key="3">
    <source>
        <dbReference type="SAM" id="SignalP"/>
    </source>
</evidence>
<dbReference type="EMBL" id="VBQZ03000072">
    <property type="protein sequence ID" value="MXQ91582.1"/>
    <property type="molecule type" value="Genomic_DNA"/>
</dbReference>